<gene>
    <name evidence="2" type="ORF">mMyoMyo1_012202</name>
</gene>
<evidence type="ECO:0000313" key="3">
    <source>
        <dbReference type="Proteomes" id="UP000527355"/>
    </source>
</evidence>
<name>A0A7J7VYH9_MYOMY</name>
<dbReference type="AlphaFoldDB" id="A0A7J7VYH9"/>
<accession>A0A7J7VYH9</accession>
<protein>
    <submittedName>
        <fullName evidence="2">Uncharacterized protein</fullName>
    </submittedName>
</protein>
<proteinExistence type="predicted"/>
<evidence type="ECO:0000313" key="2">
    <source>
        <dbReference type="EMBL" id="KAF6330192.1"/>
    </source>
</evidence>
<keyword evidence="3" id="KW-1185">Reference proteome</keyword>
<comment type="caution">
    <text evidence="2">The sequence shown here is derived from an EMBL/GenBank/DDBJ whole genome shotgun (WGS) entry which is preliminary data.</text>
</comment>
<dbReference type="EMBL" id="JABWUV010000009">
    <property type="protein sequence ID" value="KAF6330192.1"/>
    <property type="molecule type" value="Genomic_DNA"/>
</dbReference>
<feature type="region of interest" description="Disordered" evidence="1">
    <location>
        <begin position="1"/>
        <end position="41"/>
    </location>
</feature>
<sequence>MRPAASTPLATRKVTAVTPSGRKQSERKPSPLLPPSRVKSTRGYFQLEPGAGSWALSGKSSASGCWRGKWRCPKGGGSPANVSVWTAPLVALWPLNPQITRSLDHPASLVGAGAAPGTPWWQFDRMWPLVA</sequence>
<evidence type="ECO:0000256" key="1">
    <source>
        <dbReference type="SAM" id="MobiDB-lite"/>
    </source>
</evidence>
<reference evidence="2 3" key="1">
    <citation type="journal article" date="2020" name="Nature">
        <title>Six reference-quality genomes reveal evolution of bat adaptations.</title>
        <authorList>
            <person name="Jebb D."/>
            <person name="Huang Z."/>
            <person name="Pippel M."/>
            <person name="Hughes G.M."/>
            <person name="Lavrichenko K."/>
            <person name="Devanna P."/>
            <person name="Winkler S."/>
            <person name="Jermiin L.S."/>
            <person name="Skirmuntt E.C."/>
            <person name="Katzourakis A."/>
            <person name="Burkitt-Gray L."/>
            <person name="Ray D.A."/>
            <person name="Sullivan K.A.M."/>
            <person name="Roscito J.G."/>
            <person name="Kirilenko B.M."/>
            <person name="Davalos L.M."/>
            <person name="Corthals A.P."/>
            <person name="Power M.L."/>
            <person name="Jones G."/>
            <person name="Ransome R.D."/>
            <person name="Dechmann D.K.N."/>
            <person name="Locatelli A.G."/>
            <person name="Puechmaille S.J."/>
            <person name="Fedrigo O."/>
            <person name="Jarvis E.D."/>
            <person name="Hiller M."/>
            <person name="Vernes S.C."/>
            <person name="Myers E.W."/>
            <person name="Teeling E.C."/>
        </authorList>
    </citation>
    <scope>NUCLEOTIDE SEQUENCE [LARGE SCALE GENOMIC DNA]</scope>
    <source>
        <strain evidence="2">MMyoMyo1</strain>
        <tissue evidence="2">Flight muscle</tissue>
    </source>
</reference>
<dbReference type="Proteomes" id="UP000527355">
    <property type="component" value="Unassembled WGS sequence"/>
</dbReference>
<organism evidence="2 3">
    <name type="scientific">Myotis myotis</name>
    <name type="common">Greater mouse-eared bat</name>
    <name type="synonym">Vespertilio myotis</name>
    <dbReference type="NCBI Taxonomy" id="51298"/>
    <lineage>
        <taxon>Eukaryota</taxon>
        <taxon>Metazoa</taxon>
        <taxon>Chordata</taxon>
        <taxon>Craniata</taxon>
        <taxon>Vertebrata</taxon>
        <taxon>Euteleostomi</taxon>
        <taxon>Mammalia</taxon>
        <taxon>Eutheria</taxon>
        <taxon>Laurasiatheria</taxon>
        <taxon>Chiroptera</taxon>
        <taxon>Yangochiroptera</taxon>
        <taxon>Vespertilionidae</taxon>
        <taxon>Myotis</taxon>
    </lineage>
</organism>